<name>A0A383D6P9_9ZZZZ</name>
<feature type="coiled-coil region" evidence="1">
    <location>
        <begin position="92"/>
        <end position="154"/>
    </location>
</feature>
<dbReference type="AlphaFoldDB" id="A0A383D6P9"/>
<sequence length="179" mass="20167">MLIEIFGCSCFSQLGLTNCVKVYGRFSPVQARAMATVKGSTQYQMMVVPHRPFYKAVTFMALLGVLGIFGGFIFHYGKNEGMALKVEWVKERDNILEELIRSNSLIDEMRQEIAVLKVGGVIDDKANEEVRQTIESLQEVNAELNEEITFYKGVMAPNFAKKGLRIEKLDMTADSERSV</sequence>
<dbReference type="Pfam" id="PF20567">
    <property type="entry name" value="DUF6776"/>
    <property type="match status" value="1"/>
</dbReference>
<reference evidence="3" key="1">
    <citation type="submission" date="2018-05" db="EMBL/GenBank/DDBJ databases">
        <authorList>
            <person name="Lanie J.A."/>
            <person name="Ng W.-L."/>
            <person name="Kazmierczak K.M."/>
            <person name="Andrzejewski T.M."/>
            <person name="Davidsen T.M."/>
            <person name="Wayne K.J."/>
            <person name="Tettelin H."/>
            <person name="Glass J.I."/>
            <person name="Rusch D."/>
            <person name="Podicherti R."/>
            <person name="Tsui H.-C.T."/>
            <person name="Winkler M.E."/>
        </authorList>
    </citation>
    <scope>NUCLEOTIDE SEQUENCE</scope>
</reference>
<gene>
    <name evidence="3" type="ORF">METZ01_LOCUS492807</name>
</gene>
<keyword evidence="2" id="KW-0472">Membrane</keyword>
<dbReference type="InterPro" id="IPR046703">
    <property type="entry name" value="DUF6776"/>
</dbReference>
<protein>
    <submittedName>
        <fullName evidence="3">Uncharacterized protein</fullName>
    </submittedName>
</protein>
<evidence type="ECO:0000313" key="3">
    <source>
        <dbReference type="EMBL" id="SVE39953.1"/>
    </source>
</evidence>
<keyword evidence="2" id="KW-0812">Transmembrane</keyword>
<evidence type="ECO:0000256" key="2">
    <source>
        <dbReference type="SAM" id="Phobius"/>
    </source>
</evidence>
<organism evidence="3">
    <name type="scientific">marine metagenome</name>
    <dbReference type="NCBI Taxonomy" id="408172"/>
    <lineage>
        <taxon>unclassified sequences</taxon>
        <taxon>metagenomes</taxon>
        <taxon>ecological metagenomes</taxon>
    </lineage>
</organism>
<feature type="non-terminal residue" evidence="3">
    <location>
        <position position="179"/>
    </location>
</feature>
<proteinExistence type="predicted"/>
<dbReference type="EMBL" id="UINC01214635">
    <property type="protein sequence ID" value="SVE39953.1"/>
    <property type="molecule type" value="Genomic_DNA"/>
</dbReference>
<evidence type="ECO:0000256" key="1">
    <source>
        <dbReference type="SAM" id="Coils"/>
    </source>
</evidence>
<keyword evidence="2" id="KW-1133">Transmembrane helix</keyword>
<keyword evidence="1" id="KW-0175">Coiled coil</keyword>
<accession>A0A383D6P9</accession>
<feature type="transmembrane region" description="Helical" evidence="2">
    <location>
        <begin position="53"/>
        <end position="76"/>
    </location>
</feature>